<comment type="caution">
    <text evidence="9">The sequence shown here is derived from an EMBL/GenBank/DDBJ whole genome shotgun (WGS) entry which is preliminary data.</text>
</comment>
<dbReference type="InterPro" id="IPR052245">
    <property type="entry name" value="Plant_Stress_Dev_TF"/>
</dbReference>
<evidence type="ECO:0000313" key="10">
    <source>
        <dbReference type="Proteomes" id="UP001291926"/>
    </source>
</evidence>
<keyword evidence="10" id="KW-1185">Reference proteome</keyword>
<dbReference type="EMBL" id="JAYDYQ010001087">
    <property type="protein sequence ID" value="KAK4490997.1"/>
    <property type="molecule type" value="Genomic_DNA"/>
</dbReference>
<feature type="domain" description="SANT" evidence="7">
    <location>
        <begin position="89"/>
        <end position="137"/>
    </location>
</feature>
<dbReference type="Gene3D" id="1.10.10.60">
    <property type="entry name" value="Homeodomain-like"/>
    <property type="match status" value="1"/>
</dbReference>
<dbReference type="Proteomes" id="UP001291926">
    <property type="component" value="Unassembled WGS sequence"/>
</dbReference>
<feature type="domain" description="HTH myb-type" evidence="8">
    <location>
        <begin position="81"/>
        <end position="137"/>
    </location>
</feature>
<dbReference type="CDD" id="cd00167">
    <property type="entry name" value="SANT"/>
    <property type="match status" value="1"/>
</dbReference>
<dbReference type="PANTHER" id="PTHR44191">
    <property type="entry name" value="TRANSCRIPTION FACTOR KUA1"/>
    <property type="match status" value="1"/>
</dbReference>
<feature type="domain" description="Myb-like" evidence="6">
    <location>
        <begin position="81"/>
        <end position="133"/>
    </location>
</feature>
<comment type="subcellular location">
    <subcellularLocation>
        <location evidence="1">Nucleus</location>
    </subcellularLocation>
</comment>
<evidence type="ECO:0000256" key="3">
    <source>
        <dbReference type="ARBA" id="ARBA00023125"/>
    </source>
</evidence>
<dbReference type="Pfam" id="PF00249">
    <property type="entry name" value="Myb_DNA-binding"/>
    <property type="match status" value="1"/>
</dbReference>
<dbReference type="SMART" id="SM00717">
    <property type="entry name" value="SANT"/>
    <property type="match status" value="1"/>
</dbReference>
<keyword evidence="4" id="KW-0804">Transcription</keyword>
<dbReference type="InterPro" id="IPR017930">
    <property type="entry name" value="Myb_dom"/>
</dbReference>
<sequence>MGMRKCSQCRKTGHNSRTCKIGSSNGESVKLFGVHLSPRDHDDIRLRKSCSLPPLFSSEENNYDKITNGYTSDGLIGRTHRRRNKGVPWTEEEHQLFLLGLQKLGKGDWKGISKKFVNTRTATQVASHAQKYFLRQNNANMKIQRSTIFDKVGTNEQDIQQLYRNESIISGGIFDNASNYTGIFDNASNYTDCNILVEKLTMPKIPNYFKLFKSSATQNSPSLELTLAAASSTTTC</sequence>
<dbReference type="InterPro" id="IPR006447">
    <property type="entry name" value="Myb_dom_plants"/>
</dbReference>
<dbReference type="PROSITE" id="PS50090">
    <property type="entry name" value="MYB_LIKE"/>
    <property type="match status" value="1"/>
</dbReference>
<keyword evidence="2" id="KW-0805">Transcription regulation</keyword>
<organism evidence="9 10">
    <name type="scientific">Penstemon davidsonii</name>
    <dbReference type="NCBI Taxonomy" id="160366"/>
    <lineage>
        <taxon>Eukaryota</taxon>
        <taxon>Viridiplantae</taxon>
        <taxon>Streptophyta</taxon>
        <taxon>Embryophyta</taxon>
        <taxon>Tracheophyta</taxon>
        <taxon>Spermatophyta</taxon>
        <taxon>Magnoliopsida</taxon>
        <taxon>eudicotyledons</taxon>
        <taxon>Gunneridae</taxon>
        <taxon>Pentapetalae</taxon>
        <taxon>asterids</taxon>
        <taxon>lamiids</taxon>
        <taxon>Lamiales</taxon>
        <taxon>Plantaginaceae</taxon>
        <taxon>Cheloneae</taxon>
        <taxon>Penstemon</taxon>
    </lineage>
</organism>
<proteinExistence type="predicted"/>
<dbReference type="InterPro" id="IPR017884">
    <property type="entry name" value="SANT_dom"/>
</dbReference>
<evidence type="ECO:0000256" key="4">
    <source>
        <dbReference type="ARBA" id="ARBA00023163"/>
    </source>
</evidence>
<evidence type="ECO:0000313" key="9">
    <source>
        <dbReference type="EMBL" id="KAK4490997.1"/>
    </source>
</evidence>
<accession>A0ABR0DP36</accession>
<keyword evidence="5" id="KW-0539">Nucleus</keyword>
<dbReference type="NCBIfam" id="TIGR01557">
    <property type="entry name" value="myb_SHAQKYF"/>
    <property type="match status" value="1"/>
</dbReference>
<evidence type="ECO:0000259" key="7">
    <source>
        <dbReference type="PROSITE" id="PS51293"/>
    </source>
</evidence>
<dbReference type="InterPro" id="IPR009057">
    <property type="entry name" value="Homeodomain-like_sf"/>
</dbReference>
<protein>
    <submittedName>
        <fullName evidence="9">Uncharacterized protein</fullName>
    </submittedName>
</protein>
<dbReference type="PANTHER" id="PTHR44191:SF62">
    <property type="entry name" value="OS04G0341900 PROTEIN"/>
    <property type="match status" value="1"/>
</dbReference>
<dbReference type="PROSITE" id="PS51294">
    <property type="entry name" value="HTH_MYB"/>
    <property type="match status" value="1"/>
</dbReference>
<evidence type="ECO:0000256" key="5">
    <source>
        <dbReference type="ARBA" id="ARBA00023242"/>
    </source>
</evidence>
<evidence type="ECO:0000259" key="6">
    <source>
        <dbReference type="PROSITE" id="PS50090"/>
    </source>
</evidence>
<dbReference type="PROSITE" id="PS51293">
    <property type="entry name" value="SANT"/>
    <property type="match status" value="1"/>
</dbReference>
<evidence type="ECO:0000256" key="2">
    <source>
        <dbReference type="ARBA" id="ARBA00023015"/>
    </source>
</evidence>
<name>A0ABR0DP36_9LAMI</name>
<gene>
    <name evidence="9" type="ORF">RD792_001718</name>
</gene>
<evidence type="ECO:0000256" key="1">
    <source>
        <dbReference type="ARBA" id="ARBA00004123"/>
    </source>
</evidence>
<dbReference type="SUPFAM" id="SSF46689">
    <property type="entry name" value="Homeodomain-like"/>
    <property type="match status" value="1"/>
</dbReference>
<keyword evidence="3" id="KW-0238">DNA-binding</keyword>
<dbReference type="InterPro" id="IPR001005">
    <property type="entry name" value="SANT/Myb"/>
</dbReference>
<reference evidence="9 10" key="1">
    <citation type="journal article" date="2023" name="bioRxiv">
        <title>Genome report: Whole genome sequence and annotation of Penstemon davidsonii.</title>
        <authorList>
            <person name="Ostevik K.L."/>
            <person name="Alabady M."/>
            <person name="Zhang M."/>
            <person name="Rausher M.D."/>
        </authorList>
    </citation>
    <scope>NUCLEOTIDE SEQUENCE [LARGE SCALE GENOMIC DNA]</scope>
    <source>
        <strain evidence="9">DNT005</strain>
        <tissue evidence="9">Whole leaf</tissue>
    </source>
</reference>
<evidence type="ECO:0000259" key="8">
    <source>
        <dbReference type="PROSITE" id="PS51294"/>
    </source>
</evidence>